<dbReference type="InterPro" id="IPR036188">
    <property type="entry name" value="FAD/NAD-bd_sf"/>
</dbReference>
<feature type="transmembrane region" description="Helical" evidence="6">
    <location>
        <begin position="720"/>
        <end position="748"/>
    </location>
</feature>
<dbReference type="Gene3D" id="3.50.50.60">
    <property type="entry name" value="FAD/NAD(P)-binding domain"/>
    <property type="match status" value="1"/>
</dbReference>
<comment type="caution">
    <text evidence="8">The sequence shown here is derived from an EMBL/GenBank/DDBJ whole genome shotgun (WGS) entry which is preliminary data.</text>
</comment>
<feature type="transmembrane region" description="Helical" evidence="6">
    <location>
        <begin position="558"/>
        <end position="585"/>
    </location>
</feature>
<evidence type="ECO:0000256" key="5">
    <source>
        <dbReference type="ARBA" id="ARBA00023002"/>
    </source>
</evidence>
<keyword evidence="3" id="KW-0285">Flavoprotein</keyword>
<dbReference type="Pfam" id="PF01494">
    <property type="entry name" value="FAD_binding_3"/>
    <property type="match status" value="1"/>
</dbReference>
<dbReference type="PANTHER" id="PTHR47356">
    <property type="entry name" value="FAD-DEPENDENT MONOOXYGENASE ASQG-RELATED"/>
    <property type="match status" value="1"/>
</dbReference>
<dbReference type="Proteomes" id="UP001239445">
    <property type="component" value="Unassembled WGS sequence"/>
</dbReference>
<dbReference type="AlphaFoldDB" id="A0AAJ0B633"/>
<dbReference type="InterPro" id="IPR002938">
    <property type="entry name" value="FAD-bd"/>
</dbReference>
<keyword evidence="5" id="KW-0560">Oxidoreductase</keyword>
<dbReference type="GO" id="GO:0004497">
    <property type="term" value="F:monooxygenase activity"/>
    <property type="evidence" value="ECO:0007669"/>
    <property type="project" value="InterPro"/>
</dbReference>
<evidence type="ECO:0000256" key="2">
    <source>
        <dbReference type="ARBA" id="ARBA00007992"/>
    </source>
</evidence>
<gene>
    <name evidence="8" type="ORF">QBC47DRAFT_332395</name>
</gene>
<dbReference type="EMBL" id="MU839849">
    <property type="protein sequence ID" value="KAK1750051.1"/>
    <property type="molecule type" value="Genomic_DNA"/>
</dbReference>
<keyword evidence="6" id="KW-0812">Transmembrane</keyword>
<evidence type="ECO:0000256" key="4">
    <source>
        <dbReference type="ARBA" id="ARBA00022827"/>
    </source>
</evidence>
<dbReference type="SUPFAM" id="SSF51905">
    <property type="entry name" value="FAD/NAD(P)-binding domain"/>
    <property type="match status" value="1"/>
</dbReference>
<feature type="transmembrane region" description="Helical" evidence="6">
    <location>
        <begin position="636"/>
        <end position="657"/>
    </location>
</feature>
<keyword evidence="9" id="KW-1185">Reference proteome</keyword>
<keyword evidence="6" id="KW-0472">Membrane</keyword>
<feature type="transmembrane region" description="Helical" evidence="6">
    <location>
        <begin position="760"/>
        <end position="786"/>
    </location>
</feature>
<feature type="transmembrane region" description="Helical" evidence="6">
    <location>
        <begin position="678"/>
        <end position="700"/>
    </location>
</feature>
<feature type="domain" description="FAD-binding" evidence="7">
    <location>
        <begin position="7"/>
        <end position="373"/>
    </location>
</feature>
<comment type="similarity">
    <text evidence="2">Belongs to the paxM FAD-dependent monooxygenase family.</text>
</comment>
<proteinExistence type="inferred from homology"/>
<accession>A0AAJ0B633</accession>
<keyword evidence="6" id="KW-1133">Transmembrane helix</keyword>
<name>A0AAJ0B633_9PEZI</name>
<reference evidence="8" key="1">
    <citation type="submission" date="2023-06" db="EMBL/GenBank/DDBJ databases">
        <title>Genome-scale phylogeny and comparative genomics of the fungal order Sordariales.</title>
        <authorList>
            <consortium name="Lawrence Berkeley National Laboratory"/>
            <person name="Hensen N."/>
            <person name="Bonometti L."/>
            <person name="Westerberg I."/>
            <person name="Brannstrom I.O."/>
            <person name="Guillou S."/>
            <person name="Cros-Aarteil S."/>
            <person name="Calhoun S."/>
            <person name="Haridas S."/>
            <person name="Kuo A."/>
            <person name="Mondo S."/>
            <person name="Pangilinan J."/>
            <person name="Riley R."/>
            <person name="Labutti K."/>
            <person name="Andreopoulos B."/>
            <person name="Lipzen A."/>
            <person name="Chen C."/>
            <person name="Yanf M."/>
            <person name="Daum C."/>
            <person name="Ng V."/>
            <person name="Clum A."/>
            <person name="Steindorff A."/>
            <person name="Ohm R."/>
            <person name="Martin F."/>
            <person name="Silar P."/>
            <person name="Natvig D."/>
            <person name="Lalanne C."/>
            <person name="Gautier V."/>
            <person name="Ament-Velasquez S.L."/>
            <person name="Kruys A."/>
            <person name="Hutchinson M.I."/>
            <person name="Powell A.J."/>
            <person name="Barry K."/>
            <person name="Miller A.N."/>
            <person name="Grigoriev I.V."/>
            <person name="Debuchy R."/>
            <person name="Gladieux P."/>
            <person name="Thoren M.H."/>
            <person name="Johannesson H."/>
        </authorList>
    </citation>
    <scope>NUCLEOTIDE SEQUENCE</scope>
    <source>
        <strain evidence="8">PSN4</strain>
    </source>
</reference>
<evidence type="ECO:0000256" key="6">
    <source>
        <dbReference type="SAM" id="Phobius"/>
    </source>
</evidence>
<dbReference type="GO" id="GO:0071949">
    <property type="term" value="F:FAD binding"/>
    <property type="evidence" value="ECO:0007669"/>
    <property type="project" value="InterPro"/>
</dbReference>
<organism evidence="8 9">
    <name type="scientific">Echria macrotheca</name>
    <dbReference type="NCBI Taxonomy" id="438768"/>
    <lineage>
        <taxon>Eukaryota</taxon>
        <taxon>Fungi</taxon>
        <taxon>Dikarya</taxon>
        <taxon>Ascomycota</taxon>
        <taxon>Pezizomycotina</taxon>
        <taxon>Sordariomycetes</taxon>
        <taxon>Sordariomycetidae</taxon>
        <taxon>Sordariales</taxon>
        <taxon>Schizotheciaceae</taxon>
        <taxon>Echria</taxon>
    </lineage>
</organism>
<dbReference type="PANTHER" id="PTHR47356:SF2">
    <property type="entry name" value="FAD-BINDING DOMAIN-CONTAINING PROTEIN-RELATED"/>
    <property type="match status" value="1"/>
</dbReference>
<evidence type="ECO:0000313" key="9">
    <source>
        <dbReference type="Proteomes" id="UP001239445"/>
    </source>
</evidence>
<dbReference type="InterPro" id="IPR050562">
    <property type="entry name" value="FAD_mOase_fung"/>
</dbReference>
<protein>
    <recommendedName>
        <fullName evidence="7">FAD-binding domain-containing protein</fullName>
    </recommendedName>
</protein>
<sequence length="819" mass="90802">MSEKHRLRVLIAGGGVAGLTLANALERGGVDFLLLERRNELAPQVGASIGISANGCRILDQMGIYDALVQRAAPVVMHTDRDKDGHPVAPRSDSPLLGRERTGYQFAFGDRKNLLECLVGGIQDEKKLMVNKNITDVIHSADKVTVKCADGTTYDGDILVGADGVRSKTRQALWKIAEKESPKEVEKDREALTAEYQCLFGICSQMPGMDIGDLDYGYDHHRSSLTMVSQGGRTYYFIFRKLDRLLRGNEMPLYTRDDVEKFVKDNADMKLRPNVTLSMVWQKTISANLVVLEEAEYLVWTSGRIVCAGDSIHKMTPNVGFGGNSAIESAAVLANVLRELADSTSGHRPSENQVTQALRSYQQTRQKRVVAVFKSAALATRLQAMDNTAAAFFVRYCLQFLGDALSDLIGDMTVSAPAIDFLPLPARSFTSTMPFNPEQGEGNRESRVRRALIGLPFVILAFLAPKYLIPAPVLTGIETISRSGKVSWGNESVAMQFYGVRWLDQLLAPMIALFSPAYAGLDTVVPQATTFLVDYGVVVSIWLIESTRRANALTLVQIPLLITLLSQFLGVGLISPAYYLLHYIFTPIEKFKATDMRLTQISYTKAVIPTLILGYYIPLYASFYSPSFSARVSWGYVWQLFPVWISLLAYFVMSRLFRDTTALDRIYKPTSDLGAIRTTVGLLAVNSAATWLFIFAKAGFSATKLLDLVVPKFNVPAADFAALASNVFRFDAAFFWANTFIWMGYMFWDIKHAGMLRVSWVWIVFFAVGATVILGPGAAVGLGFLWREELLATRRHKAALTKEVGEMRNRKLAAAQKKM</sequence>
<evidence type="ECO:0000256" key="3">
    <source>
        <dbReference type="ARBA" id="ARBA00022630"/>
    </source>
</evidence>
<evidence type="ECO:0000259" key="7">
    <source>
        <dbReference type="Pfam" id="PF01494"/>
    </source>
</evidence>
<evidence type="ECO:0000256" key="1">
    <source>
        <dbReference type="ARBA" id="ARBA00001974"/>
    </source>
</evidence>
<feature type="transmembrane region" description="Helical" evidence="6">
    <location>
        <begin position="606"/>
        <end position="624"/>
    </location>
</feature>
<keyword evidence="4" id="KW-0274">FAD</keyword>
<dbReference type="PRINTS" id="PR00420">
    <property type="entry name" value="RNGMNOXGNASE"/>
</dbReference>
<comment type="cofactor">
    <cofactor evidence="1">
        <name>FAD</name>
        <dbReference type="ChEBI" id="CHEBI:57692"/>
    </cofactor>
</comment>
<evidence type="ECO:0000313" key="8">
    <source>
        <dbReference type="EMBL" id="KAK1750051.1"/>
    </source>
</evidence>